<dbReference type="Proteomes" id="UP000824123">
    <property type="component" value="Unassembled WGS sequence"/>
</dbReference>
<feature type="transmembrane region" description="Helical" evidence="2">
    <location>
        <begin position="267"/>
        <end position="289"/>
    </location>
</feature>
<evidence type="ECO:0000256" key="1">
    <source>
        <dbReference type="SAM" id="MobiDB-lite"/>
    </source>
</evidence>
<dbReference type="InterPro" id="IPR014194">
    <property type="entry name" value="Spore_III_AE"/>
</dbReference>
<reference evidence="3" key="2">
    <citation type="journal article" date="2021" name="PeerJ">
        <title>Extensive microbial diversity within the chicken gut microbiome revealed by metagenomics and culture.</title>
        <authorList>
            <person name="Gilroy R."/>
            <person name="Ravi A."/>
            <person name="Getino M."/>
            <person name="Pursley I."/>
            <person name="Horton D.L."/>
            <person name="Alikhan N.F."/>
            <person name="Baker D."/>
            <person name="Gharbi K."/>
            <person name="Hall N."/>
            <person name="Watson M."/>
            <person name="Adriaenssens E.M."/>
            <person name="Foster-Nyarko E."/>
            <person name="Jarju S."/>
            <person name="Secka A."/>
            <person name="Antonio M."/>
            <person name="Oren A."/>
            <person name="Chaudhuri R.R."/>
            <person name="La Ragione R."/>
            <person name="Hildebrand F."/>
            <person name="Pallen M.J."/>
        </authorList>
    </citation>
    <scope>NUCLEOTIDE SEQUENCE</scope>
    <source>
        <strain evidence="3">ChiSxjej2B14-8506</strain>
    </source>
</reference>
<evidence type="ECO:0008006" key="5">
    <source>
        <dbReference type="Google" id="ProtNLM"/>
    </source>
</evidence>
<dbReference type="EMBL" id="DVNK01000050">
    <property type="protein sequence ID" value="HIU47161.1"/>
    <property type="molecule type" value="Genomic_DNA"/>
</dbReference>
<feature type="region of interest" description="Disordered" evidence="1">
    <location>
        <begin position="1"/>
        <end position="46"/>
    </location>
</feature>
<feature type="transmembrane region" description="Helical" evidence="2">
    <location>
        <begin position="326"/>
        <end position="348"/>
    </location>
</feature>
<reference evidence="3" key="1">
    <citation type="submission" date="2020-10" db="EMBL/GenBank/DDBJ databases">
        <authorList>
            <person name="Gilroy R."/>
        </authorList>
    </citation>
    <scope>NUCLEOTIDE SEQUENCE</scope>
    <source>
        <strain evidence="3">ChiSxjej2B14-8506</strain>
    </source>
</reference>
<feature type="transmembrane region" description="Helical" evidence="2">
    <location>
        <begin position="160"/>
        <end position="182"/>
    </location>
</feature>
<accession>A0A9D1LSE5</accession>
<evidence type="ECO:0000313" key="4">
    <source>
        <dbReference type="Proteomes" id="UP000824123"/>
    </source>
</evidence>
<comment type="caution">
    <text evidence="3">The sequence shown here is derived from an EMBL/GenBank/DDBJ whole genome shotgun (WGS) entry which is preliminary data.</text>
</comment>
<organism evidence="3 4">
    <name type="scientific">Candidatus Fimadaptatus faecigallinarum</name>
    <dbReference type="NCBI Taxonomy" id="2840814"/>
    <lineage>
        <taxon>Bacteria</taxon>
        <taxon>Bacillati</taxon>
        <taxon>Bacillota</taxon>
        <taxon>Clostridia</taxon>
        <taxon>Eubacteriales</taxon>
        <taxon>Candidatus Fimadaptatus</taxon>
    </lineage>
</organism>
<feature type="transmembrane region" description="Helical" evidence="2">
    <location>
        <begin position="203"/>
        <end position="232"/>
    </location>
</feature>
<dbReference type="AlphaFoldDB" id="A0A9D1LSE5"/>
<feature type="compositionally biased region" description="Basic and acidic residues" evidence="1">
    <location>
        <begin position="1"/>
        <end position="11"/>
    </location>
</feature>
<feature type="transmembrane region" description="Helical" evidence="2">
    <location>
        <begin position="135"/>
        <end position="154"/>
    </location>
</feature>
<keyword evidence="2" id="KW-0472">Membrane</keyword>
<gene>
    <name evidence="3" type="ORF">IAC59_07865</name>
</gene>
<keyword evidence="2" id="KW-1133">Transmembrane helix</keyword>
<protein>
    <recommendedName>
        <fullName evidence="5">Stage III sporulation protein AE</fullName>
    </recommendedName>
</protein>
<feature type="transmembrane region" description="Helical" evidence="2">
    <location>
        <begin position="393"/>
        <end position="415"/>
    </location>
</feature>
<keyword evidence="2" id="KW-0812">Transmembrane</keyword>
<sequence>MTGTETTRDLTEGVQPNTARSGAELIDGTASGATDAVPDEPSPQPTTATLAQALTGELSETDAARLSDSIAESTGEQLAALDVTGLQSAADALAGAGAFDVRGVLAQLSAGEGLDAQKLLRGALELIAGMLRGRAAFMIALITGAVLAGVAARLCGDNGARVASMASLCVAAALIAADFAVLARDARAALEAMGTALDALLPLISGALAAMGAGVTSGLLGSALSALAGAGLMYGREYVVGLALMSAALELCAGLNPRARLSALAELMRTASGLMVGAALVVALGAISINGTLGAGMDGVSLRAAKYALDNMVPVVGGEIKDTVEVMAASCLMVQNLLGVCGMLLMVIGMARPVLTLTAAYLSYKACSAAAQALGGVQLGGLCEGIGRVLRTLMIAVLGAAAIAIMLLGALNASARTLFAA</sequence>
<evidence type="ECO:0000256" key="2">
    <source>
        <dbReference type="SAM" id="Phobius"/>
    </source>
</evidence>
<name>A0A9D1LSE5_9FIRM</name>
<dbReference type="Pfam" id="PF09546">
    <property type="entry name" value="Spore_III_AE"/>
    <property type="match status" value="1"/>
</dbReference>
<evidence type="ECO:0000313" key="3">
    <source>
        <dbReference type="EMBL" id="HIU47161.1"/>
    </source>
</evidence>
<proteinExistence type="predicted"/>
<feature type="transmembrane region" description="Helical" evidence="2">
    <location>
        <begin position="238"/>
        <end position="255"/>
    </location>
</feature>